<dbReference type="InterPro" id="IPR024752">
    <property type="entry name" value="Myb/SANT-like_dom"/>
</dbReference>
<dbReference type="Pfam" id="PF12776">
    <property type="entry name" value="Myb_DNA-bind_3"/>
    <property type="match status" value="1"/>
</dbReference>
<dbReference type="AlphaFoldDB" id="A0A2I0AN68"/>
<name>A0A2I0AN68_9ASPA</name>
<feature type="region of interest" description="Disordered" evidence="1">
    <location>
        <begin position="1"/>
        <end position="62"/>
    </location>
</feature>
<evidence type="ECO:0000313" key="4">
    <source>
        <dbReference type="Proteomes" id="UP000236161"/>
    </source>
</evidence>
<dbReference type="PANTHER" id="PTHR47072:SF4">
    <property type="entry name" value="MYB_SANT-LIKE DOMAIN-CONTAINING PROTEIN"/>
    <property type="match status" value="1"/>
</dbReference>
<feature type="compositionally biased region" description="Polar residues" evidence="1">
    <location>
        <begin position="1"/>
        <end position="16"/>
    </location>
</feature>
<organism evidence="3 4">
    <name type="scientific">Apostasia shenzhenica</name>
    <dbReference type="NCBI Taxonomy" id="1088818"/>
    <lineage>
        <taxon>Eukaryota</taxon>
        <taxon>Viridiplantae</taxon>
        <taxon>Streptophyta</taxon>
        <taxon>Embryophyta</taxon>
        <taxon>Tracheophyta</taxon>
        <taxon>Spermatophyta</taxon>
        <taxon>Magnoliopsida</taxon>
        <taxon>Liliopsida</taxon>
        <taxon>Asparagales</taxon>
        <taxon>Orchidaceae</taxon>
        <taxon>Apostasioideae</taxon>
        <taxon>Apostasia</taxon>
    </lineage>
</organism>
<feature type="domain" description="Myb/SANT-like" evidence="2">
    <location>
        <begin position="63"/>
        <end position="154"/>
    </location>
</feature>
<evidence type="ECO:0000259" key="2">
    <source>
        <dbReference type="Pfam" id="PF12776"/>
    </source>
</evidence>
<dbReference type="OrthoDB" id="3066195at2759"/>
<evidence type="ECO:0000256" key="1">
    <source>
        <dbReference type="SAM" id="MobiDB-lite"/>
    </source>
</evidence>
<dbReference type="EMBL" id="KZ451969">
    <property type="protein sequence ID" value="PKA56974.1"/>
    <property type="molecule type" value="Genomic_DNA"/>
</dbReference>
<gene>
    <name evidence="3" type="ORF">AXF42_Ash002278</name>
</gene>
<proteinExistence type="predicted"/>
<keyword evidence="4" id="KW-1185">Reference proteome</keyword>
<reference evidence="3 4" key="1">
    <citation type="journal article" date="2017" name="Nature">
        <title>The Apostasia genome and the evolution of orchids.</title>
        <authorList>
            <person name="Zhang G.Q."/>
            <person name="Liu K.W."/>
            <person name="Li Z."/>
            <person name="Lohaus R."/>
            <person name="Hsiao Y.Y."/>
            <person name="Niu S.C."/>
            <person name="Wang J.Y."/>
            <person name="Lin Y.C."/>
            <person name="Xu Q."/>
            <person name="Chen L.J."/>
            <person name="Yoshida K."/>
            <person name="Fujiwara S."/>
            <person name="Wang Z.W."/>
            <person name="Zhang Y.Q."/>
            <person name="Mitsuda N."/>
            <person name="Wang M."/>
            <person name="Liu G.H."/>
            <person name="Pecoraro L."/>
            <person name="Huang H.X."/>
            <person name="Xiao X.J."/>
            <person name="Lin M."/>
            <person name="Wu X.Y."/>
            <person name="Wu W.L."/>
            <person name="Chen Y.Y."/>
            <person name="Chang S.B."/>
            <person name="Sakamoto S."/>
            <person name="Ohme-Takagi M."/>
            <person name="Yagi M."/>
            <person name="Zeng S.J."/>
            <person name="Shen C.Y."/>
            <person name="Yeh C.M."/>
            <person name="Luo Y.B."/>
            <person name="Tsai W.C."/>
            <person name="Van de Peer Y."/>
            <person name="Liu Z.J."/>
        </authorList>
    </citation>
    <scope>NUCLEOTIDE SEQUENCE [LARGE SCALE GENOMIC DNA]</scope>
    <source>
        <strain evidence="4">cv. Shenzhen</strain>
        <tissue evidence="3">Stem</tissue>
    </source>
</reference>
<protein>
    <recommendedName>
        <fullName evidence="2">Myb/SANT-like domain-containing protein</fullName>
    </recommendedName>
</protein>
<dbReference type="PANTHER" id="PTHR47072">
    <property type="match status" value="1"/>
</dbReference>
<evidence type="ECO:0000313" key="3">
    <source>
        <dbReference type="EMBL" id="PKA56974.1"/>
    </source>
</evidence>
<dbReference type="Proteomes" id="UP000236161">
    <property type="component" value="Unassembled WGS sequence"/>
</dbReference>
<sequence length="158" mass="18078">MNYNFLLGNMNSGSRRTGQDKLSIRKPPRTMPADDRMTEAADEQQVGPTNQRANRKSRDPNFSTEEKDILILLITDKHNNGDVVNGNPTPLAWIEITKAYNSQVCTKKTAQQLKDSWKTLKKDYRKYNELAGRSGWGWDPVKNIPDATDNLWEEILQV</sequence>
<accession>A0A2I0AN68</accession>